<evidence type="ECO:0000256" key="3">
    <source>
        <dbReference type="ARBA" id="ARBA00004613"/>
    </source>
</evidence>
<evidence type="ECO:0000313" key="17">
    <source>
        <dbReference type="EMBL" id="EPT00631.1"/>
    </source>
</evidence>
<comment type="similarity">
    <text evidence="4">Belongs to the multicopper oxidase family.</text>
</comment>
<name>S8FGU1_FOMSC</name>
<dbReference type="GO" id="GO:0005576">
    <property type="term" value="C:extracellular region"/>
    <property type="evidence" value="ECO:0007669"/>
    <property type="project" value="UniProtKB-SubCell"/>
</dbReference>
<dbReference type="HOGENOM" id="CLU_006504_2_1_1"/>
<evidence type="ECO:0000256" key="2">
    <source>
        <dbReference type="ARBA" id="ARBA00001935"/>
    </source>
</evidence>
<evidence type="ECO:0000256" key="13">
    <source>
        <dbReference type="SAM" id="SignalP"/>
    </source>
</evidence>
<proteinExistence type="inferred from homology"/>
<dbReference type="PANTHER" id="PTHR11709:SF394">
    <property type="entry name" value="FI03373P-RELATED"/>
    <property type="match status" value="1"/>
</dbReference>
<dbReference type="CDD" id="cd13903">
    <property type="entry name" value="CuRO_3_Tv-LCC_like"/>
    <property type="match status" value="1"/>
</dbReference>
<dbReference type="EMBL" id="KE504147">
    <property type="protein sequence ID" value="EPT00631.1"/>
    <property type="molecule type" value="Genomic_DNA"/>
</dbReference>
<keyword evidence="8" id="KW-0560">Oxidoreductase</keyword>
<evidence type="ECO:0000259" key="14">
    <source>
        <dbReference type="Pfam" id="PF00394"/>
    </source>
</evidence>
<dbReference type="PROSITE" id="PS00079">
    <property type="entry name" value="MULTICOPPER_OXIDASE1"/>
    <property type="match status" value="1"/>
</dbReference>
<keyword evidence="13" id="KW-0732">Signal</keyword>
<feature type="domain" description="Plastocyanin-like" evidence="15">
    <location>
        <begin position="384"/>
        <end position="509"/>
    </location>
</feature>
<dbReference type="InParanoid" id="S8FGU1"/>
<evidence type="ECO:0000256" key="12">
    <source>
        <dbReference type="ARBA" id="ARBA00059923"/>
    </source>
</evidence>
<comment type="function">
    <text evidence="12">In vitro, has activity towards 2,2'-azino-bis(3-ethylbenzthiazoline-6-sulfonic acid) (ABTS), 2,6-dimethoxy-phenol, and guaiacol. Although brown rot fungi preferentially degrade hemicellulose and cellulose, the enzyme may contribute to generating small amounts of lignin breakdown products required for catalytic reactions.</text>
</comment>
<evidence type="ECO:0000259" key="16">
    <source>
        <dbReference type="Pfam" id="PF07732"/>
    </source>
</evidence>
<feature type="domain" description="Plastocyanin-like" evidence="14">
    <location>
        <begin position="170"/>
        <end position="314"/>
    </location>
</feature>
<dbReference type="Pfam" id="PF00394">
    <property type="entry name" value="Cu-oxidase"/>
    <property type="match status" value="1"/>
</dbReference>
<dbReference type="OrthoDB" id="2121828at2759"/>
<evidence type="ECO:0000256" key="9">
    <source>
        <dbReference type="ARBA" id="ARBA00023008"/>
    </source>
</evidence>
<evidence type="ECO:0000313" key="18">
    <source>
        <dbReference type="Proteomes" id="UP000015241"/>
    </source>
</evidence>
<dbReference type="InterPro" id="IPR001117">
    <property type="entry name" value="Cu-oxidase_2nd"/>
</dbReference>
<dbReference type="AlphaFoldDB" id="S8FGU1"/>
<keyword evidence="18" id="KW-1185">Reference proteome</keyword>
<protein>
    <recommendedName>
        <fullName evidence="5">laccase</fullName>
        <ecNumber evidence="5">1.10.3.2</ecNumber>
    </recommendedName>
</protein>
<dbReference type="Pfam" id="PF07732">
    <property type="entry name" value="Cu-oxidase_3"/>
    <property type="match status" value="1"/>
</dbReference>
<dbReference type="STRING" id="743788.S8FGU1"/>
<keyword evidence="10" id="KW-1015">Disulfide bond</keyword>
<dbReference type="Proteomes" id="UP000015241">
    <property type="component" value="Unassembled WGS sequence"/>
</dbReference>
<dbReference type="SMR" id="S8FGU1"/>
<dbReference type="SUPFAM" id="SSF49503">
    <property type="entry name" value="Cupredoxins"/>
    <property type="match status" value="3"/>
</dbReference>
<feature type="signal peptide" evidence="13">
    <location>
        <begin position="1"/>
        <end position="23"/>
    </location>
</feature>
<comment type="cofactor">
    <cofactor evidence="2">
        <name>Cu cation</name>
        <dbReference type="ChEBI" id="CHEBI:23378"/>
    </cofactor>
</comment>
<dbReference type="Pfam" id="PF07731">
    <property type="entry name" value="Cu-oxidase_2"/>
    <property type="match status" value="1"/>
</dbReference>
<sequence length="536" mass="59045">MLRSSAFFGSCLAILNSAAAVSAHWGHGGLSRTTLNIVNKVISPDGYSRDTVLANGIHPGPLISGNKGDTFQINVNNQLHDNSMNTSTTVHWHGIDQHHTNWADGPAFVNQCPIVPEHSFLYNFTVPDQAGTFWYHSHESVQYCDGLRGPLVVYDPDDPHKDLYDVDDDTTIISLSDWYHSPAHELLPGPIPPNSTLINSLGRPDGSDLPVTVIEVDPTKRYRFRLISMACHPYFDFSIDGHNMTIIEADGSNTEPLSDIDQIRIYPAQRYSFVLEPNQTPGDYWIRAAPLQLGNTSNPDTTTSLGLAILRYTNRSGYTQVASVDPYNVSQTPIPVNPLLEQNLHAYGNVSVPELDEECDDCKLTLDFAFNFTAVDFTVNGTSYVNPTVPVLLQILNGTYTAQELLPHHSVYTLPRNQTIEITMPGVVTGGPHPIHLHGHSFYVIQSMGSDTTNTVNPVLRDTVAVGGAVGDNVVIRFRTDNPGPWIMHCHIDFHLALGFAVVLAEAPEDVAEYVSPIPKAWDELCPIWDNAPSHN</sequence>
<feature type="chain" id="PRO_5004551543" description="laccase" evidence="13">
    <location>
        <begin position="24"/>
        <end position="536"/>
    </location>
</feature>
<keyword evidence="7" id="KW-0479">Metal-binding</keyword>
<evidence type="ECO:0000256" key="11">
    <source>
        <dbReference type="ARBA" id="ARBA00023180"/>
    </source>
</evidence>
<evidence type="ECO:0000256" key="5">
    <source>
        <dbReference type="ARBA" id="ARBA00012297"/>
    </source>
</evidence>
<evidence type="ECO:0000256" key="8">
    <source>
        <dbReference type="ARBA" id="ARBA00023002"/>
    </source>
</evidence>
<dbReference type="FunFam" id="2.60.40.420:FF:000045">
    <property type="entry name" value="Laccase 2"/>
    <property type="match status" value="1"/>
</dbReference>
<dbReference type="InterPro" id="IPR045087">
    <property type="entry name" value="Cu-oxidase_fam"/>
</dbReference>
<dbReference type="InterPro" id="IPR008972">
    <property type="entry name" value="Cupredoxin"/>
</dbReference>
<evidence type="ECO:0000256" key="1">
    <source>
        <dbReference type="ARBA" id="ARBA00000349"/>
    </source>
</evidence>
<keyword evidence="6" id="KW-0964">Secreted</keyword>
<accession>S8FGU1</accession>
<dbReference type="InterPro" id="IPR011706">
    <property type="entry name" value="Cu-oxidase_C"/>
</dbReference>
<evidence type="ECO:0000256" key="6">
    <source>
        <dbReference type="ARBA" id="ARBA00022525"/>
    </source>
</evidence>
<keyword evidence="9" id="KW-0186">Copper</keyword>
<dbReference type="EC" id="1.10.3.2" evidence="5"/>
<feature type="domain" description="Plastocyanin-like" evidence="16">
    <location>
        <begin position="39"/>
        <end position="157"/>
    </location>
</feature>
<comment type="catalytic activity">
    <reaction evidence="1">
        <text>4 hydroquinone + O2 = 4 benzosemiquinone + 2 H2O</text>
        <dbReference type="Rhea" id="RHEA:11276"/>
        <dbReference type="ChEBI" id="CHEBI:15377"/>
        <dbReference type="ChEBI" id="CHEBI:15379"/>
        <dbReference type="ChEBI" id="CHEBI:17594"/>
        <dbReference type="ChEBI" id="CHEBI:17977"/>
        <dbReference type="EC" id="1.10.3.2"/>
    </reaction>
</comment>
<dbReference type="CDD" id="cd13856">
    <property type="entry name" value="CuRO_1_Tv-LCC_like"/>
    <property type="match status" value="1"/>
</dbReference>
<dbReference type="InterPro" id="IPR033138">
    <property type="entry name" value="Cu_oxidase_CS"/>
</dbReference>
<evidence type="ECO:0000256" key="10">
    <source>
        <dbReference type="ARBA" id="ARBA00023157"/>
    </source>
</evidence>
<reference evidence="17 18" key="1">
    <citation type="journal article" date="2012" name="Science">
        <title>The Paleozoic origin of enzymatic lignin decomposition reconstructed from 31 fungal genomes.</title>
        <authorList>
            <person name="Floudas D."/>
            <person name="Binder M."/>
            <person name="Riley R."/>
            <person name="Barry K."/>
            <person name="Blanchette R.A."/>
            <person name="Henrissat B."/>
            <person name="Martinez A.T."/>
            <person name="Otillar R."/>
            <person name="Spatafora J.W."/>
            <person name="Yadav J.S."/>
            <person name="Aerts A."/>
            <person name="Benoit I."/>
            <person name="Boyd A."/>
            <person name="Carlson A."/>
            <person name="Copeland A."/>
            <person name="Coutinho P.M."/>
            <person name="de Vries R.P."/>
            <person name="Ferreira P."/>
            <person name="Findley K."/>
            <person name="Foster B."/>
            <person name="Gaskell J."/>
            <person name="Glotzer D."/>
            <person name="Gorecki P."/>
            <person name="Heitman J."/>
            <person name="Hesse C."/>
            <person name="Hori C."/>
            <person name="Igarashi K."/>
            <person name="Jurgens J.A."/>
            <person name="Kallen N."/>
            <person name="Kersten P."/>
            <person name="Kohler A."/>
            <person name="Kuees U."/>
            <person name="Kumar T.K.A."/>
            <person name="Kuo A."/>
            <person name="LaButti K."/>
            <person name="Larrondo L.F."/>
            <person name="Lindquist E."/>
            <person name="Ling A."/>
            <person name="Lombard V."/>
            <person name="Lucas S."/>
            <person name="Lundell T."/>
            <person name="Martin R."/>
            <person name="McLaughlin D.J."/>
            <person name="Morgenstern I."/>
            <person name="Morin E."/>
            <person name="Murat C."/>
            <person name="Nagy L.G."/>
            <person name="Nolan M."/>
            <person name="Ohm R.A."/>
            <person name="Patyshakuliyeva A."/>
            <person name="Rokas A."/>
            <person name="Ruiz-Duenas F.J."/>
            <person name="Sabat G."/>
            <person name="Salamov A."/>
            <person name="Samejima M."/>
            <person name="Schmutz J."/>
            <person name="Slot J.C."/>
            <person name="St John F."/>
            <person name="Stenlid J."/>
            <person name="Sun H."/>
            <person name="Sun S."/>
            <person name="Syed K."/>
            <person name="Tsang A."/>
            <person name="Wiebenga A."/>
            <person name="Young D."/>
            <person name="Pisabarro A."/>
            <person name="Eastwood D.C."/>
            <person name="Martin F."/>
            <person name="Cullen D."/>
            <person name="Grigoriev I.V."/>
            <person name="Hibbett D.S."/>
        </authorList>
    </citation>
    <scope>NUCLEOTIDE SEQUENCE</scope>
    <source>
        <strain evidence="18">FP-58527</strain>
    </source>
</reference>
<dbReference type="InterPro" id="IPR011707">
    <property type="entry name" value="Cu-oxidase-like_N"/>
</dbReference>
<comment type="subcellular location">
    <subcellularLocation>
        <location evidence="3">Secreted</location>
    </subcellularLocation>
</comment>
<dbReference type="PANTHER" id="PTHR11709">
    <property type="entry name" value="MULTI-COPPER OXIDASE"/>
    <property type="match status" value="1"/>
</dbReference>
<dbReference type="GO" id="GO:0005507">
    <property type="term" value="F:copper ion binding"/>
    <property type="evidence" value="ECO:0007669"/>
    <property type="project" value="InterPro"/>
</dbReference>
<dbReference type="GO" id="GO:0052716">
    <property type="term" value="F:hydroquinone:oxygen oxidoreductase activity"/>
    <property type="evidence" value="ECO:0007669"/>
    <property type="project" value="UniProtKB-EC"/>
</dbReference>
<evidence type="ECO:0000259" key="15">
    <source>
        <dbReference type="Pfam" id="PF07731"/>
    </source>
</evidence>
<gene>
    <name evidence="17" type="ORF">FOMPIDRAFT_88125</name>
</gene>
<evidence type="ECO:0000256" key="4">
    <source>
        <dbReference type="ARBA" id="ARBA00010609"/>
    </source>
</evidence>
<evidence type="ECO:0000256" key="7">
    <source>
        <dbReference type="ARBA" id="ARBA00022723"/>
    </source>
</evidence>
<keyword evidence="11" id="KW-0325">Glycoprotein</keyword>
<dbReference type="Gene3D" id="2.60.40.420">
    <property type="entry name" value="Cupredoxins - blue copper proteins"/>
    <property type="match status" value="3"/>
</dbReference>
<dbReference type="eggNOG" id="KOG1263">
    <property type="taxonomic scope" value="Eukaryota"/>
</dbReference>
<organism evidence="17 18">
    <name type="scientific">Fomitopsis schrenkii</name>
    <name type="common">Brown rot fungus</name>
    <dbReference type="NCBI Taxonomy" id="2126942"/>
    <lineage>
        <taxon>Eukaryota</taxon>
        <taxon>Fungi</taxon>
        <taxon>Dikarya</taxon>
        <taxon>Basidiomycota</taxon>
        <taxon>Agaricomycotina</taxon>
        <taxon>Agaricomycetes</taxon>
        <taxon>Polyporales</taxon>
        <taxon>Fomitopsis</taxon>
    </lineage>
</organism>